<gene>
    <name evidence="2" type="ORF">FEM03_17855</name>
</gene>
<keyword evidence="3" id="KW-1185">Reference proteome</keyword>
<evidence type="ECO:0000256" key="1">
    <source>
        <dbReference type="SAM" id="SignalP"/>
    </source>
</evidence>
<name>A0A5R8KB26_9BACT</name>
<dbReference type="Proteomes" id="UP000306196">
    <property type="component" value="Unassembled WGS sequence"/>
</dbReference>
<sequence>MKSLPLTVLVSLGLATNFLFSQTPTNPNESFTISNEASTEAFSISWWGRSEKIYYLQTSENLIDWAYLPFLEEGADETLTWGLGTNAERQFFRLIIRDHPGGDPKLFDGDGDSYSDWEELLAGTDLRDYYNGILPTLEIIAGGGQWGNVGEVLPIPLSVQVSFGLQNAPVQFTVQGGGALLSANGTSDWSSTLNIRSAIEWPTAAIVYVKLPQQVGAISSLQASVTVAGQTVQIATWAGVYDQQLVPPTNLVAKPMAADRIDLTWTLTHPELPTTVESSLDHGATWEMLEVVPAGVSAHSVTGLEEHRLVKFRLRSGGTLP</sequence>
<reference evidence="2 3" key="1">
    <citation type="submission" date="2019-05" db="EMBL/GenBank/DDBJ databases">
        <title>Verrucobacter flavum gen. nov., sp. nov. a new member of the family Verrucomicrobiaceae.</title>
        <authorList>
            <person name="Szuroczki S."/>
            <person name="Abbaszade G."/>
            <person name="Szabo A."/>
            <person name="Felfoldi T."/>
            <person name="Schumann P."/>
            <person name="Boka K."/>
            <person name="Keki Z."/>
            <person name="Toumi M."/>
            <person name="Toth E."/>
        </authorList>
    </citation>
    <scope>NUCLEOTIDE SEQUENCE [LARGE SCALE GENOMIC DNA]</scope>
    <source>
        <strain evidence="2 3">MG-N-17</strain>
    </source>
</reference>
<dbReference type="OrthoDB" id="194608at2"/>
<comment type="caution">
    <text evidence="2">The sequence shown here is derived from an EMBL/GenBank/DDBJ whole genome shotgun (WGS) entry which is preliminary data.</text>
</comment>
<accession>A0A5R8KB26</accession>
<dbReference type="AlphaFoldDB" id="A0A5R8KB26"/>
<dbReference type="CDD" id="cd00063">
    <property type="entry name" value="FN3"/>
    <property type="match status" value="1"/>
</dbReference>
<feature type="chain" id="PRO_5024377850" evidence="1">
    <location>
        <begin position="22"/>
        <end position="321"/>
    </location>
</feature>
<evidence type="ECO:0000313" key="3">
    <source>
        <dbReference type="Proteomes" id="UP000306196"/>
    </source>
</evidence>
<organism evidence="2 3">
    <name type="scientific">Phragmitibacter flavus</name>
    <dbReference type="NCBI Taxonomy" id="2576071"/>
    <lineage>
        <taxon>Bacteria</taxon>
        <taxon>Pseudomonadati</taxon>
        <taxon>Verrucomicrobiota</taxon>
        <taxon>Verrucomicrobiia</taxon>
        <taxon>Verrucomicrobiales</taxon>
        <taxon>Verrucomicrobiaceae</taxon>
        <taxon>Phragmitibacter</taxon>
    </lineage>
</organism>
<proteinExistence type="predicted"/>
<protein>
    <submittedName>
        <fullName evidence="2">Uncharacterized protein</fullName>
    </submittedName>
</protein>
<keyword evidence="1" id="KW-0732">Signal</keyword>
<dbReference type="EMBL" id="VAUV01000013">
    <property type="protein sequence ID" value="TLD69501.1"/>
    <property type="molecule type" value="Genomic_DNA"/>
</dbReference>
<feature type="signal peptide" evidence="1">
    <location>
        <begin position="1"/>
        <end position="21"/>
    </location>
</feature>
<dbReference type="RefSeq" id="WP_138087644.1">
    <property type="nucleotide sequence ID" value="NZ_VAUV01000013.1"/>
</dbReference>
<evidence type="ECO:0000313" key="2">
    <source>
        <dbReference type="EMBL" id="TLD69501.1"/>
    </source>
</evidence>
<dbReference type="InterPro" id="IPR003961">
    <property type="entry name" value="FN3_dom"/>
</dbReference>